<organism evidence="2 3">
    <name type="scientific">Daphnia magna</name>
    <dbReference type="NCBI Taxonomy" id="35525"/>
    <lineage>
        <taxon>Eukaryota</taxon>
        <taxon>Metazoa</taxon>
        <taxon>Ecdysozoa</taxon>
        <taxon>Arthropoda</taxon>
        <taxon>Crustacea</taxon>
        <taxon>Branchiopoda</taxon>
        <taxon>Diplostraca</taxon>
        <taxon>Cladocera</taxon>
        <taxon>Anomopoda</taxon>
        <taxon>Daphniidae</taxon>
        <taxon>Daphnia</taxon>
    </lineage>
</organism>
<dbReference type="EMBL" id="JAOYFB010000042">
    <property type="protein sequence ID" value="KAK4045302.1"/>
    <property type="molecule type" value="Genomic_DNA"/>
</dbReference>
<protein>
    <submittedName>
        <fullName evidence="2">Uncharacterized protein</fullName>
    </submittedName>
</protein>
<accession>A0ABR0B9Q5</accession>
<keyword evidence="3" id="KW-1185">Reference proteome</keyword>
<evidence type="ECO:0000256" key="1">
    <source>
        <dbReference type="SAM" id="Phobius"/>
    </source>
</evidence>
<keyword evidence="1" id="KW-1133">Transmembrane helix</keyword>
<evidence type="ECO:0000313" key="3">
    <source>
        <dbReference type="Proteomes" id="UP001234178"/>
    </source>
</evidence>
<proteinExistence type="predicted"/>
<reference evidence="2 3" key="1">
    <citation type="journal article" date="2023" name="Nucleic Acids Res.">
        <title>The hologenome of Daphnia magna reveals possible DNA methylation and microbiome-mediated evolution of the host genome.</title>
        <authorList>
            <person name="Chaturvedi A."/>
            <person name="Li X."/>
            <person name="Dhandapani V."/>
            <person name="Marshall H."/>
            <person name="Kissane S."/>
            <person name="Cuenca-Cambronero M."/>
            <person name="Asole G."/>
            <person name="Calvet F."/>
            <person name="Ruiz-Romero M."/>
            <person name="Marangio P."/>
            <person name="Guigo R."/>
            <person name="Rago D."/>
            <person name="Mirbahai L."/>
            <person name="Eastwood N."/>
            <person name="Colbourne J.K."/>
            <person name="Zhou J."/>
            <person name="Mallon E."/>
            <person name="Orsini L."/>
        </authorList>
    </citation>
    <scope>NUCLEOTIDE SEQUENCE [LARGE SCALE GENOMIC DNA]</scope>
    <source>
        <strain evidence="2">LRV0_1</strain>
    </source>
</reference>
<gene>
    <name evidence="2" type="ORF">OUZ56_032840</name>
</gene>
<dbReference type="Proteomes" id="UP001234178">
    <property type="component" value="Unassembled WGS sequence"/>
</dbReference>
<keyword evidence="1" id="KW-0812">Transmembrane</keyword>
<feature type="transmembrane region" description="Helical" evidence="1">
    <location>
        <begin position="19"/>
        <end position="36"/>
    </location>
</feature>
<keyword evidence="1" id="KW-0472">Membrane</keyword>
<comment type="caution">
    <text evidence="2">The sequence shown here is derived from an EMBL/GenBank/DDBJ whole genome shotgun (WGS) entry which is preliminary data.</text>
</comment>
<name>A0ABR0B9Q5_9CRUS</name>
<evidence type="ECO:0000313" key="2">
    <source>
        <dbReference type="EMBL" id="KAK4045302.1"/>
    </source>
</evidence>
<sequence>MMQLCDHFTRRPLDRPGKLIAAISLICCLTVFVNMIKNRYAESSRQDRFRTYLHEMDALQPRMDHIEQHLYRDLDEMRRLHELLANKNSNPQSASPLVDGTAKNIKDIANAADSTVDRQYSDG</sequence>